<accession>A1KYN0</accession>
<dbReference type="EMBL" id="AY728387">
    <property type="protein sequence ID" value="AAW57083.1"/>
    <property type="molecule type" value="Genomic_DNA"/>
</dbReference>
<keyword evidence="1" id="KW-1133">Transmembrane helix</keyword>
<protein>
    <submittedName>
        <fullName evidence="2">Uncharacterized protein sbl0021</fullName>
    </submittedName>
</protein>
<proteinExistence type="predicted"/>
<name>A1KYN0_9CYAN</name>
<dbReference type="AlphaFoldDB" id="A1KYN0"/>
<dbReference type="PANTHER" id="PTHR34679">
    <property type="match status" value="1"/>
</dbReference>
<reference evidence="2" key="1">
    <citation type="journal article" date="2008" name="BMC Evol. Biol.">
        <title>The cyanobacterial endosymbiont of the unicellular algae Rhopalodia gibba shows reductive genome evolution.</title>
        <authorList>
            <person name="Kneip C."/>
            <person name="Voss C."/>
            <person name="Lockhart P.J."/>
            <person name="Maier U.G."/>
        </authorList>
    </citation>
    <scope>NUCLEOTIDE SEQUENCE</scope>
</reference>
<sequence>MTVNIPEPIKIWSQFSHPILMWSLFGLAIYTSYLGIQWRRTRTADKDLKKELLLKDFKTRHYQLGSLLLALMVMGNMGGMAITYINNRKLFFGPHLLVGLSITAIIAVSASLSPFMQKGNELARYAHITLNILIVSLFGWQAISGMNILIKILDRMP</sequence>
<organism evidence="2">
    <name type="scientific">cyanobacterium endosymbiont of Rhopalodia gibba</name>
    <dbReference type="NCBI Taxonomy" id="309035"/>
    <lineage>
        <taxon>Bacteria</taxon>
        <taxon>Bacillati</taxon>
        <taxon>Cyanobacteriota</taxon>
    </lineage>
</organism>
<feature type="transmembrane region" description="Helical" evidence="1">
    <location>
        <begin position="128"/>
        <end position="150"/>
    </location>
</feature>
<gene>
    <name evidence="2" type="primary">sbl0021</name>
</gene>
<dbReference type="PANTHER" id="PTHR34679:SF2">
    <property type="entry name" value="OS02G0122500 PROTEIN"/>
    <property type="match status" value="1"/>
</dbReference>
<evidence type="ECO:0000313" key="2">
    <source>
        <dbReference type="EMBL" id="AAW57083.1"/>
    </source>
</evidence>
<evidence type="ECO:0000256" key="1">
    <source>
        <dbReference type="SAM" id="Phobius"/>
    </source>
</evidence>
<feature type="transmembrane region" description="Helical" evidence="1">
    <location>
        <begin position="19"/>
        <end position="36"/>
    </location>
</feature>
<feature type="transmembrane region" description="Helical" evidence="1">
    <location>
        <begin position="91"/>
        <end position="116"/>
    </location>
</feature>
<keyword evidence="1" id="KW-0472">Membrane</keyword>
<keyword evidence="1" id="KW-0812">Transmembrane</keyword>
<dbReference type="InterPro" id="IPR025067">
    <property type="entry name" value="DUF4079"/>
</dbReference>
<feature type="transmembrane region" description="Helical" evidence="1">
    <location>
        <begin position="64"/>
        <end position="85"/>
    </location>
</feature>
<dbReference type="Pfam" id="PF13301">
    <property type="entry name" value="DUF4079"/>
    <property type="match status" value="1"/>
</dbReference>